<dbReference type="InterPro" id="IPR009057">
    <property type="entry name" value="Homeodomain-like_sf"/>
</dbReference>
<dbReference type="Proteomes" id="UP000824890">
    <property type="component" value="Unassembled WGS sequence"/>
</dbReference>
<dbReference type="InterPro" id="IPR025756">
    <property type="entry name" value="Myb_CC_LHEQLE"/>
</dbReference>
<evidence type="ECO:0000313" key="13">
    <source>
        <dbReference type="Proteomes" id="UP000824890"/>
    </source>
</evidence>
<dbReference type="Pfam" id="PF14379">
    <property type="entry name" value="Myb_CC_LHEQLE"/>
    <property type="match status" value="1"/>
</dbReference>
<accession>A0ABQ8DPW4</accession>
<keyword evidence="3" id="KW-0430">Lectin</keyword>
<feature type="domain" description="Legume lectin" evidence="9">
    <location>
        <begin position="10"/>
        <end position="77"/>
    </location>
</feature>
<dbReference type="SUPFAM" id="SSF46689">
    <property type="entry name" value="Homeodomain-like"/>
    <property type="match status" value="1"/>
</dbReference>
<dbReference type="InterPro" id="IPR001220">
    <property type="entry name" value="Legume_lectin_dom"/>
</dbReference>
<name>A0ABQ8DPW4_BRANA</name>
<sequence>MESSSSSLHPIASLPHSQSSQYIGLFNNSNNGNETNHVFTVEFDTIQSNEFGDPNDNHDGIDINGLRSFEYSAAEYWNERDARFSKLADPLDEFFDFSYQVPVLNQQAERVVSSVELHQKSEWQSWADQLIDNGSEPNWSELLGDPSPQIPTPCLVVPRKEEVIANHPPHQMVSLEEQLSARNLSSASKQRMRWTPELHEAFVEAVNQLCGSERATPKAVLNLLNNPGLTIYHLKSHLKKYRTARYKPETSEATEEPQEKKLTSMEDIKPLDMKTVEITQALRFQMEVQKRLHDQLEVGIQELHETFIEAIYQLGSKEGMIGLSREGFLTPCFVLPIYGSLSREQSVKPKAKPDLSNGGYGDENVKTNVNVNVVLNNPLRVDAKPFFSSKLINNKEKLKRTRSSSQTMGMLSFGGCDEGETNTKEKKAIESGLPDSKEFEEVVIMAVFGDRDESVGQEEAQGFSGHHIVLHKPKSLSQSQIRSSGNNGCYKREVDKES</sequence>
<evidence type="ECO:0000256" key="7">
    <source>
        <dbReference type="ARBA" id="ARBA00023242"/>
    </source>
</evidence>
<dbReference type="SUPFAM" id="SSF49899">
    <property type="entry name" value="Concanavalin A-like lectins/glucanases"/>
    <property type="match status" value="1"/>
</dbReference>
<evidence type="ECO:0000259" key="10">
    <source>
        <dbReference type="Pfam" id="PF00249"/>
    </source>
</evidence>
<keyword evidence="13" id="KW-1185">Reference proteome</keyword>
<evidence type="ECO:0000256" key="5">
    <source>
        <dbReference type="ARBA" id="ARBA00023054"/>
    </source>
</evidence>
<comment type="caution">
    <text evidence="12">The sequence shown here is derived from an EMBL/GenBank/DDBJ whole genome shotgun (WGS) entry which is preliminary data.</text>
</comment>
<protein>
    <recommendedName>
        <fullName evidence="14">HTH myb-type domain-containing protein</fullName>
    </recommendedName>
</protein>
<evidence type="ECO:0000256" key="6">
    <source>
        <dbReference type="ARBA" id="ARBA00023163"/>
    </source>
</evidence>
<dbReference type="PANTHER" id="PTHR31499">
    <property type="entry name" value="MYB FAMILY TRANSCRIPTION FACTOR PHL11"/>
    <property type="match status" value="1"/>
</dbReference>
<dbReference type="Pfam" id="PF00249">
    <property type="entry name" value="Myb_DNA-binding"/>
    <property type="match status" value="1"/>
</dbReference>
<feature type="compositionally biased region" description="Polar residues" evidence="8">
    <location>
        <begin position="475"/>
        <end position="487"/>
    </location>
</feature>
<evidence type="ECO:0000256" key="1">
    <source>
        <dbReference type="ARBA" id="ARBA00004123"/>
    </source>
</evidence>
<feature type="domain" description="MYB-CC type transcription factor LHEQLE-containing" evidence="11">
    <location>
        <begin position="277"/>
        <end position="298"/>
    </location>
</feature>
<evidence type="ECO:0000313" key="12">
    <source>
        <dbReference type="EMBL" id="KAH0931132.1"/>
    </source>
</evidence>
<evidence type="ECO:0000256" key="4">
    <source>
        <dbReference type="ARBA" id="ARBA00023015"/>
    </source>
</evidence>
<gene>
    <name evidence="12" type="ORF">HID58_008249</name>
</gene>
<evidence type="ECO:0000256" key="8">
    <source>
        <dbReference type="SAM" id="MobiDB-lite"/>
    </source>
</evidence>
<dbReference type="Gene3D" id="1.10.10.60">
    <property type="entry name" value="Homeodomain-like"/>
    <property type="match status" value="1"/>
</dbReference>
<evidence type="ECO:0000256" key="2">
    <source>
        <dbReference type="ARBA" id="ARBA00006783"/>
    </source>
</evidence>
<keyword evidence="5" id="KW-0175">Coiled coil</keyword>
<dbReference type="PANTHER" id="PTHR31499:SF80">
    <property type="entry name" value="HTH MYB-TYPE DOMAIN-CONTAINING PROTEIN"/>
    <property type="match status" value="1"/>
</dbReference>
<comment type="subcellular location">
    <subcellularLocation>
        <location evidence="1">Nucleus</location>
    </subcellularLocation>
</comment>
<proteinExistence type="inferred from homology"/>
<dbReference type="Pfam" id="PF00139">
    <property type="entry name" value="Lectin_legB"/>
    <property type="match status" value="1"/>
</dbReference>
<feature type="region of interest" description="Disordered" evidence="8">
    <location>
        <begin position="471"/>
        <end position="498"/>
    </location>
</feature>
<dbReference type="InterPro" id="IPR001005">
    <property type="entry name" value="SANT/Myb"/>
</dbReference>
<keyword evidence="6" id="KW-0804">Transcription</keyword>
<evidence type="ECO:0000259" key="9">
    <source>
        <dbReference type="Pfam" id="PF00139"/>
    </source>
</evidence>
<dbReference type="InterPro" id="IPR013320">
    <property type="entry name" value="ConA-like_dom_sf"/>
</dbReference>
<evidence type="ECO:0000259" key="11">
    <source>
        <dbReference type="Pfam" id="PF14379"/>
    </source>
</evidence>
<organism evidence="12 13">
    <name type="scientific">Brassica napus</name>
    <name type="common">Rape</name>
    <dbReference type="NCBI Taxonomy" id="3708"/>
    <lineage>
        <taxon>Eukaryota</taxon>
        <taxon>Viridiplantae</taxon>
        <taxon>Streptophyta</taxon>
        <taxon>Embryophyta</taxon>
        <taxon>Tracheophyta</taxon>
        <taxon>Spermatophyta</taxon>
        <taxon>Magnoliopsida</taxon>
        <taxon>eudicotyledons</taxon>
        <taxon>Gunneridae</taxon>
        <taxon>Pentapetalae</taxon>
        <taxon>rosids</taxon>
        <taxon>malvids</taxon>
        <taxon>Brassicales</taxon>
        <taxon>Brassicaceae</taxon>
        <taxon>Brassiceae</taxon>
        <taxon>Brassica</taxon>
    </lineage>
</organism>
<comment type="similarity">
    <text evidence="2">Belongs to the MYB-CC family.</text>
</comment>
<keyword evidence="4" id="KW-0805">Transcription regulation</keyword>
<evidence type="ECO:0008006" key="14">
    <source>
        <dbReference type="Google" id="ProtNLM"/>
    </source>
</evidence>
<dbReference type="NCBIfam" id="TIGR01557">
    <property type="entry name" value="myb_SHAQKYF"/>
    <property type="match status" value="1"/>
</dbReference>
<keyword evidence="7" id="KW-0539">Nucleus</keyword>
<feature type="domain" description="Myb-like" evidence="10">
    <location>
        <begin position="191"/>
        <end position="242"/>
    </location>
</feature>
<dbReference type="InterPro" id="IPR046955">
    <property type="entry name" value="PHR1-like"/>
</dbReference>
<dbReference type="Gene3D" id="2.60.120.200">
    <property type="match status" value="1"/>
</dbReference>
<dbReference type="EMBL" id="JAGKQM010000003">
    <property type="protein sequence ID" value="KAH0931132.1"/>
    <property type="molecule type" value="Genomic_DNA"/>
</dbReference>
<dbReference type="InterPro" id="IPR006447">
    <property type="entry name" value="Myb_dom_plants"/>
</dbReference>
<evidence type="ECO:0000256" key="3">
    <source>
        <dbReference type="ARBA" id="ARBA00022734"/>
    </source>
</evidence>
<reference evidence="12 13" key="1">
    <citation type="submission" date="2021-05" db="EMBL/GenBank/DDBJ databases">
        <title>Genome Assembly of Synthetic Allotetraploid Brassica napus Reveals Homoeologous Exchanges between Subgenomes.</title>
        <authorList>
            <person name="Davis J.T."/>
        </authorList>
    </citation>
    <scope>NUCLEOTIDE SEQUENCE [LARGE SCALE GENOMIC DNA]</scope>
    <source>
        <strain evidence="13">cv. Da-Ae</strain>
        <tissue evidence="12">Seedling</tissue>
    </source>
</reference>